<dbReference type="Pfam" id="PF16344">
    <property type="entry name" value="FecR_C"/>
    <property type="match status" value="1"/>
</dbReference>
<sequence>MPKEKDKINHIARYLNGNRDSLTLSNINEWLEENETNQLIFDEIREIWHSLDAEEEKKRFNVNEAWAKYSSWIDQQQSNKNQSIFKRYLIQASKYAALILIAIMSTWLIFDYNSNNTQDQSFIADIPLGQTGTITLNDGSQVTLNSGSRLTSLSMGKNNERRVKLSGEAYFKVAHNPDLPFYVEINNINIKVYGTEFNVNGYNEDNFTETTLVKGKVGIQLNTGTEYILKPNEMIRVARDNSTEIVTVPSAAQEINWLKNMYKFKNQPLNEIAKHIERMYGMKVIIEDQQLAKEKYTGQFTKNEYIDIVLQRLVMTSPFKIDYDIKNEQITIYRN</sequence>
<dbReference type="Gene3D" id="2.60.120.1440">
    <property type="match status" value="1"/>
</dbReference>
<evidence type="ECO:0000256" key="1">
    <source>
        <dbReference type="SAM" id="Phobius"/>
    </source>
</evidence>
<dbReference type="GO" id="GO:0016989">
    <property type="term" value="F:sigma factor antagonist activity"/>
    <property type="evidence" value="ECO:0007669"/>
    <property type="project" value="TreeGrafter"/>
</dbReference>
<gene>
    <name evidence="4" type="ORF">KDU71_08745</name>
</gene>
<accession>A0A941F3H1</accession>
<dbReference type="AlphaFoldDB" id="A0A941F3H1"/>
<protein>
    <submittedName>
        <fullName evidence="4">DUF4974 domain-containing protein</fullName>
    </submittedName>
</protein>
<keyword evidence="5" id="KW-1185">Reference proteome</keyword>
<reference evidence="4" key="2">
    <citation type="submission" date="2021-04" db="EMBL/GenBank/DDBJ databases">
        <authorList>
            <person name="Zhang T."/>
            <person name="Zhang Y."/>
            <person name="Lu D."/>
            <person name="Zuo D."/>
            <person name="Du Z."/>
        </authorList>
    </citation>
    <scope>NUCLEOTIDE SEQUENCE</scope>
    <source>
        <strain evidence="4">JR1</strain>
    </source>
</reference>
<keyword evidence="1" id="KW-0812">Transmembrane</keyword>
<dbReference type="Proteomes" id="UP000679220">
    <property type="component" value="Unassembled WGS sequence"/>
</dbReference>
<evidence type="ECO:0000259" key="2">
    <source>
        <dbReference type="Pfam" id="PF04773"/>
    </source>
</evidence>
<keyword evidence="1" id="KW-0472">Membrane</keyword>
<evidence type="ECO:0000313" key="5">
    <source>
        <dbReference type="Proteomes" id="UP000679220"/>
    </source>
</evidence>
<reference evidence="4" key="1">
    <citation type="journal article" date="2018" name="Int. J. Syst. Evol. Microbiol.">
        <title>Carboxylicivirga sediminis sp. nov., isolated from coastal sediment.</title>
        <authorList>
            <person name="Wang F.Q."/>
            <person name="Ren L.H."/>
            <person name="Zou R.J."/>
            <person name="Sun Y.Z."/>
            <person name="Liu X.J."/>
            <person name="Jiang F."/>
            <person name="Liu L.J."/>
        </authorList>
    </citation>
    <scope>NUCLEOTIDE SEQUENCE</scope>
    <source>
        <strain evidence="4">JR1</strain>
    </source>
</reference>
<dbReference type="InterPro" id="IPR032508">
    <property type="entry name" value="FecR_C"/>
</dbReference>
<dbReference type="Pfam" id="PF04773">
    <property type="entry name" value="FecR"/>
    <property type="match status" value="1"/>
</dbReference>
<evidence type="ECO:0000259" key="3">
    <source>
        <dbReference type="Pfam" id="PF16344"/>
    </source>
</evidence>
<feature type="domain" description="FecR protein" evidence="2">
    <location>
        <begin position="130"/>
        <end position="217"/>
    </location>
</feature>
<comment type="caution">
    <text evidence="4">The sequence shown here is derived from an EMBL/GenBank/DDBJ whole genome shotgun (WGS) entry which is preliminary data.</text>
</comment>
<dbReference type="Gene3D" id="3.55.50.30">
    <property type="match status" value="1"/>
</dbReference>
<feature type="domain" description="Protein FecR C-terminal" evidence="3">
    <location>
        <begin position="262"/>
        <end position="332"/>
    </location>
</feature>
<dbReference type="PANTHER" id="PTHR30273">
    <property type="entry name" value="PERIPLASMIC SIGNAL SENSOR AND SIGMA FACTOR ACTIVATOR FECR-RELATED"/>
    <property type="match status" value="1"/>
</dbReference>
<proteinExistence type="predicted"/>
<dbReference type="InterPro" id="IPR012373">
    <property type="entry name" value="Ferrdict_sens_TM"/>
</dbReference>
<feature type="transmembrane region" description="Helical" evidence="1">
    <location>
        <begin position="88"/>
        <end position="110"/>
    </location>
</feature>
<evidence type="ECO:0000313" key="4">
    <source>
        <dbReference type="EMBL" id="MBR8535644.1"/>
    </source>
</evidence>
<dbReference type="PIRSF" id="PIRSF018266">
    <property type="entry name" value="FecR"/>
    <property type="match status" value="1"/>
</dbReference>
<organism evidence="4 5">
    <name type="scientific">Carboxylicivirga sediminis</name>
    <dbReference type="NCBI Taxonomy" id="2006564"/>
    <lineage>
        <taxon>Bacteria</taxon>
        <taxon>Pseudomonadati</taxon>
        <taxon>Bacteroidota</taxon>
        <taxon>Bacteroidia</taxon>
        <taxon>Marinilabiliales</taxon>
        <taxon>Marinilabiliaceae</taxon>
        <taxon>Carboxylicivirga</taxon>
    </lineage>
</organism>
<dbReference type="InterPro" id="IPR006860">
    <property type="entry name" value="FecR"/>
</dbReference>
<dbReference type="RefSeq" id="WP_212189737.1">
    <property type="nucleotide sequence ID" value="NZ_JAGTAR010000011.1"/>
</dbReference>
<name>A0A941F3H1_9BACT</name>
<dbReference type="EMBL" id="JAGTAR010000011">
    <property type="protein sequence ID" value="MBR8535644.1"/>
    <property type="molecule type" value="Genomic_DNA"/>
</dbReference>
<keyword evidence="1" id="KW-1133">Transmembrane helix</keyword>
<dbReference type="PANTHER" id="PTHR30273:SF2">
    <property type="entry name" value="PROTEIN FECR"/>
    <property type="match status" value="1"/>
</dbReference>